<keyword evidence="7 8" id="KW-0132">Cell division</keyword>
<dbReference type="GO" id="GO:0071555">
    <property type="term" value="P:cell wall organization"/>
    <property type="evidence" value="ECO:0007669"/>
    <property type="project" value="UniProtKB-KW"/>
</dbReference>
<evidence type="ECO:0000256" key="3">
    <source>
        <dbReference type="ARBA" id="ARBA00022490"/>
    </source>
</evidence>
<reference evidence="12" key="1">
    <citation type="submission" date="2016-10" db="EMBL/GenBank/DDBJ databases">
        <authorList>
            <person name="Varghese N."/>
            <person name="Submissions S."/>
        </authorList>
    </citation>
    <scope>NUCLEOTIDE SEQUENCE [LARGE SCALE GENOMIC DNA]</scope>
    <source>
        <strain evidence="12">DSM 10002</strain>
    </source>
</reference>
<dbReference type="GO" id="GO:0009252">
    <property type="term" value="P:peptidoglycan biosynthetic process"/>
    <property type="evidence" value="ECO:0007669"/>
    <property type="project" value="UniProtKB-UniRule"/>
</dbReference>
<dbReference type="SUPFAM" id="SSF53623">
    <property type="entry name" value="MurD-like peptide ligases, catalytic domain"/>
    <property type="match status" value="1"/>
</dbReference>
<keyword evidence="3 7" id="KW-0963">Cytoplasm</keyword>
<comment type="subcellular location">
    <subcellularLocation>
        <location evidence="1 7 8">Cytoplasm</location>
    </subcellularLocation>
</comment>
<dbReference type="OrthoDB" id="9809796at2"/>
<dbReference type="RefSeq" id="WP_091281924.1">
    <property type="nucleotide sequence ID" value="NZ_JABAPL010000008.1"/>
</dbReference>
<keyword evidence="7 8" id="KW-0961">Cell wall biogenesis/degradation</keyword>
<comment type="similarity">
    <text evidence="7">Belongs to the MurCDEF family.</text>
</comment>
<dbReference type="PANTHER" id="PTHR43692">
    <property type="entry name" value="UDP-N-ACETYLMURAMOYLALANINE--D-GLUTAMATE LIGASE"/>
    <property type="match status" value="1"/>
</dbReference>
<dbReference type="PANTHER" id="PTHR43692:SF1">
    <property type="entry name" value="UDP-N-ACETYLMURAMOYLALANINE--D-GLUTAMATE LIGASE"/>
    <property type="match status" value="1"/>
</dbReference>
<dbReference type="InterPro" id="IPR004101">
    <property type="entry name" value="Mur_ligase_C"/>
</dbReference>
<keyword evidence="7 8" id="KW-0133">Cell shape</keyword>
<dbReference type="InterPro" id="IPR036615">
    <property type="entry name" value="Mur_ligase_C_dom_sf"/>
</dbReference>
<evidence type="ECO:0000256" key="4">
    <source>
        <dbReference type="ARBA" id="ARBA00022598"/>
    </source>
</evidence>
<comment type="catalytic activity">
    <reaction evidence="7 8">
        <text>UDP-N-acetyl-alpha-D-muramoyl-L-alanine + D-glutamate + ATP = UDP-N-acetyl-alpha-D-muramoyl-L-alanyl-D-glutamate + ADP + phosphate + H(+)</text>
        <dbReference type="Rhea" id="RHEA:16429"/>
        <dbReference type="ChEBI" id="CHEBI:15378"/>
        <dbReference type="ChEBI" id="CHEBI:29986"/>
        <dbReference type="ChEBI" id="CHEBI:30616"/>
        <dbReference type="ChEBI" id="CHEBI:43474"/>
        <dbReference type="ChEBI" id="CHEBI:83898"/>
        <dbReference type="ChEBI" id="CHEBI:83900"/>
        <dbReference type="ChEBI" id="CHEBI:456216"/>
        <dbReference type="EC" id="6.3.2.9"/>
    </reaction>
</comment>
<evidence type="ECO:0000256" key="8">
    <source>
        <dbReference type="RuleBase" id="RU003664"/>
    </source>
</evidence>
<dbReference type="EC" id="6.3.2.9" evidence="7 8"/>
<gene>
    <name evidence="7" type="primary">murD</name>
    <name evidence="11" type="ORF">SAMN04489737_1581</name>
</gene>
<dbReference type="InterPro" id="IPR036565">
    <property type="entry name" value="Mur-like_cat_sf"/>
</dbReference>
<feature type="binding site" evidence="7">
    <location>
        <begin position="137"/>
        <end position="143"/>
    </location>
    <ligand>
        <name>ATP</name>
        <dbReference type="ChEBI" id="CHEBI:30616"/>
    </ligand>
</feature>
<dbReference type="AlphaFoldDB" id="A0A1H2LLR6"/>
<dbReference type="GO" id="GO:0005524">
    <property type="term" value="F:ATP binding"/>
    <property type="evidence" value="ECO:0007669"/>
    <property type="project" value="UniProtKB-UniRule"/>
</dbReference>
<dbReference type="Gene3D" id="3.90.190.20">
    <property type="entry name" value="Mur ligase, C-terminal domain"/>
    <property type="match status" value="1"/>
</dbReference>
<evidence type="ECO:0000259" key="9">
    <source>
        <dbReference type="Pfam" id="PF02875"/>
    </source>
</evidence>
<dbReference type="Proteomes" id="UP000214355">
    <property type="component" value="Chromosome I"/>
</dbReference>
<protein>
    <recommendedName>
        <fullName evidence="7 8">UDP-N-acetylmuramoylalanine--D-glutamate ligase</fullName>
        <ecNumber evidence="7 8">6.3.2.9</ecNumber>
    </recommendedName>
    <alternativeName>
        <fullName evidence="7">D-glutamic acid-adding enzyme</fullName>
    </alternativeName>
    <alternativeName>
        <fullName evidence="7">UDP-N-acetylmuramoyl-L-alanyl-D-glutamate synthetase</fullName>
    </alternativeName>
</protein>
<keyword evidence="4 7" id="KW-0436">Ligase</keyword>
<evidence type="ECO:0000313" key="11">
    <source>
        <dbReference type="EMBL" id="SDU81695.1"/>
    </source>
</evidence>
<keyword evidence="5 7" id="KW-0547">Nucleotide-binding</keyword>
<dbReference type="GO" id="GO:0005737">
    <property type="term" value="C:cytoplasm"/>
    <property type="evidence" value="ECO:0007669"/>
    <property type="project" value="UniProtKB-SubCell"/>
</dbReference>
<evidence type="ECO:0000256" key="2">
    <source>
        <dbReference type="ARBA" id="ARBA00004752"/>
    </source>
</evidence>
<dbReference type="GO" id="GO:0008360">
    <property type="term" value="P:regulation of cell shape"/>
    <property type="evidence" value="ECO:0007669"/>
    <property type="project" value="UniProtKB-KW"/>
</dbReference>
<dbReference type="STRING" id="131112.SAMN04489737_1581"/>
<evidence type="ECO:0000313" key="12">
    <source>
        <dbReference type="Proteomes" id="UP000214355"/>
    </source>
</evidence>
<proteinExistence type="inferred from homology"/>
<dbReference type="GeneID" id="65345307"/>
<dbReference type="EMBL" id="LT629804">
    <property type="protein sequence ID" value="SDU81695.1"/>
    <property type="molecule type" value="Genomic_DNA"/>
</dbReference>
<evidence type="ECO:0000256" key="6">
    <source>
        <dbReference type="ARBA" id="ARBA00022840"/>
    </source>
</evidence>
<evidence type="ECO:0000256" key="5">
    <source>
        <dbReference type="ARBA" id="ARBA00022741"/>
    </source>
</evidence>
<feature type="domain" description="Mur ligase central" evidence="10">
    <location>
        <begin position="135"/>
        <end position="245"/>
    </location>
</feature>
<organism evidence="11 12">
    <name type="scientific">Arcanobacterium phocae</name>
    <dbReference type="NCBI Taxonomy" id="131112"/>
    <lineage>
        <taxon>Bacteria</taxon>
        <taxon>Bacillati</taxon>
        <taxon>Actinomycetota</taxon>
        <taxon>Actinomycetes</taxon>
        <taxon>Actinomycetales</taxon>
        <taxon>Actinomycetaceae</taxon>
        <taxon>Arcanobacterium</taxon>
    </lineage>
</organism>
<dbReference type="GO" id="GO:0008764">
    <property type="term" value="F:UDP-N-acetylmuramoylalanine-D-glutamate ligase activity"/>
    <property type="evidence" value="ECO:0007669"/>
    <property type="project" value="UniProtKB-UniRule"/>
</dbReference>
<dbReference type="GO" id="GO:0051301">
    <property type="term" value="P:cell division"/>
    <property type="evidence" value="ECO:0007669"/>
    <property type="project" value="UniProtKB-KW"/>
</dbReference>
<dbReference type="Gene3D" id="3.40.50.720">
    <property type="entry name" value="NAD(P)-binding Rossmann-like Domain"/>
    <property type="match status" value="1"/>
</dbReference>
<dbReference type="Pfam" id="PF02875">
    <property type="entry name" value="Mur_ligase_C"/>
    <property type="match status" value="1"/>
</dbReference>
<accession>A0A1H2LLR6</accession>
<comment type="function">
    <text evidence="7 8">Cell wall formation. Catalyzes the addition of glutamate to the nucleotide precursor UDP-N-acetylmuramoyl-L-alanine (UMA).</text>
</comment>
<evidence type="ECO:0000256" key="7">
    <source>
        <dbReference type="HAMAP-Rule" id="MF_00639"/>
    </source>
</evidence>
<evidence type="ECO:0000259" key="10">
    <source>
        <dbReference type="Pfam" id="PF08245"/>
    </source>
</evidence>
<keyword evidence="12" id="KW-1185">Reference proteome</keyword>
<dbReference type="Pfam" id="PF08245">
    <property type="entry name" value="Mur_ligase_M"/>
    <property type="match status" value="1"/>
</dbReference>
<evidence type="ECO:0000256" key="1">
    <source>
        <dbReference type="ARBA" id="ARBA00004496"/>
    </source>
</evidence>
<dbReference type="SUPFAM" id="SSF53244">
    <property type="entry name" value="MurD-like peptide ligases, peptide-binding domain"/>
    <property type="match status" value="1"/>
</dbReference>
<dbReference type="HAMAP" id="MF_00639">
    <property type="entry name" value="MurD"/>
    <property type="match status" value="1"/>
</dbReference>
<keyword evidence="7 8" id="KW-0573">Peptidoglycan synthesis</keyword>
<sequence>MAGTTVTLSIPGASKFDGQRIAVVGIGVSGRASIQALHQHTDALLGAWDARAQALEALDPSALDVCESCADPERLIEAVLQWNPDIVIISPGFRQTGVEWRRLRQAGIPVWSEIELAWHLRACDENGQYAPWLCITGTNGKTTTVTMLETILNSAGLRALAVGNVGTPAVTAVSDTSSEAPNAFAFELSSFQLAATYSMEPTASVVLNVADDHLEWHENRDEYVAAKASIYERTHQACVFPLHDADVRIMVDNADVIEGARAIGVSLGVPNIGEIGIVDDIIVDRAFGNRRQVQAIELFTIADVTHLAPQGYDLPVHIVKDAMMAATLARSVGTSPSAIREGLRRFHPDAHRIELVTQHAKVAYIDDSKATNTHAAQASLLVQKPASTIWIAGGLAKGARFEELVERVSDRLAGVIVIGTDQEPWRAALDNLSIPVIFIDTTSNEPMHEAVAHAHSLARPGQTVLLAPACASQDQFTSYADRGNRFAQEVRELVVAGEEE</sequence>
<keyword evidence="7 8" id="KW-0131">Cell cycle</keyword>
<name>A0A1H2LLR6_9ACTO</name>
<dbReference type="NCBIfam" id="TIGR01087">
    <property type="entry name" value="murD"/>
    <property type="match status" value="1"/>
</dbReference>
<dbReference type="InterPro" id="IPR005762">
    <property type="entry name" value="MurD"/>
</dbReference>
<dbReference type="InterPro" id="IPR013221">
    <property type="entry name" value="Mur_ligase_cen"/>
</dbReference>
<feature type="domain" description="Mur ligase C-terminal" evidence="9">
    <location>
        <begin position="351"/>
        <end position="470"/>
    </location>
</feature>
<dbReference type="Gene3D" id="3.40.1190.10">
    <property type="entry name" value="Mur-like, catalytic domain"/>
    <property type="match status" value="1"/>
</dbReference>
<comment type="pathway">
    <text evidence="2 7 8">Cell wall biogenesis; peptidoglycan biosynthesis.</text>
</comment>
<dbReference type="UniPathway" id="UPA00219"/>
<keyword evidence="6 7" id="KW-0067">ATP-binding</keyword>